<organism evidence="1 2">
    <name type="scientific">Hydrogenophaga intermedia</name>
    <dbReference type="NCBI Taxonomy" id="65786"/>
    <lineage>
        <taxon>Bacteria</taxon>
        <taxon>Pseudomonadati</taxon>
        <taxon>Pseudomonadota</taxon>
        <taxon>Betaproteobacteria</taxon>
        <taxon>Burkholderiales</taxon>
        <taxon>Comamonadaceae</taxon>
        <taxon>Hydrogenophaga</taxon>
    </lineage>
</organism>
<dbReference type="RefSeq" id="WP_009517928.1">
    <property type="nucleotide sequence ID" value="NZ_CCAE010000018.1"/>
</dbReference>
<dbReference type="Pfam" id="PF10636">
    <property type="entry name" value="hemP"/>
    <property type="match status" value="1"/>
</dbReference>
<accession>A0A1L1PTQ5</accession>
<protein>
    <submittedName>
        <fullName evidence="1">Hemin uptake protein</fullName>
    </submittedName>
</protein>
<dbReference type="AlphaFoldDB" id="A0A1L1PTQ5"/>
<reference evidence="2" key="2">
    <citation type="submission" date="2014-11" db="EMBL/GenBank/DDBJ databases">
        <title>Draft genome sequence of Hydrogenophaga intermedia S1.</title>
        <authorList>
            <person name="Gan H.M."/>
            <person name="Chew T.H."/>
            <person name="Stolz A."/>
        </authorList>
    </citation>
    <scope>NUCLEOTIDE SEQUENCE [LARGE SCALE GENOMIC DNA]</scope>
    <source>
        <strain evidence="2">S1</strain>
    </source>
</reference>
<dbReference type="Gene3D" id="2.10.70.10">
    <property type="entry name" value="Complement Module, domain 1"/>
    <property type="match status" value="1"/>
</dbReference>
<sequence length="60" mass="6474">MPSVKPAPPSTPPTPAPVQVPAVQVQFGQLSGGRRDVFIEHDGQHYKLSLTAQNKLILTK</sequence>
<evidence type="ECO:0000313" key="2">
    <source>
        <dbReference type="Proteomes" id="UP000028878"/>
    </source>
</evidence>
<dbReference type="EMBL" id="CCAE010000018">
    <property type="protein sequence ID" value="CDN88031.1"/>
    <property type="molecule type" value="Genomic_DNA"/>
</dbReference>
<proteinExistence type="predicted"/>
<reference evidence="2" key="1">
    <citation type="submission" date="2014-02" db="EMBL/GenBank/DDBJ databases">
        <authorList>
            <person name="Gan H."/>
        </authorList>
    </citation>
    <scope>NUCLEOTIDE SEQUENCE [LARGE SCALE GENOMIC DNA]</scope>
    <source>
        <strain evidence="2">S1</strain>
    </source>
</reference>
<gene>
    <name evidence="1" type="ORF">BN948_02462</name>
</gene>
<keyword evidence="2" id="KW-1185">Reference proteome</keyword>
<dbReference type="Proteomes" id="UP000028878">
    <property type="component" value="Unassembled WGS sequence"/>
</dbReference>
<name>A0A1L1PTQ5_HYDIT</name>
<dbReference type="InterPro" id="IPR019600">
    <property type="entry name" value="Hemin_uptake_protein_HemP"/>
</dbReference>
<evidence type="ECO:0000313" key="1">
    <source>
        <dbReference type="EMBL" id="CDN88031.1"/>
    </source>
</evidence>